<gene>
    <name evidence="1" type="ORF">ACFO3G_03815</name>
</gene>
<name>A0ABV9K795_9PORP</name>
<dbReference type="Proteomes" id="UP001596020">
    <property type="component" value="Unassembled WGS sequence"/>
</dbReference>
<evidence type="ECO:0000313" key="2">
    <source>
        <dbReference type="Proteomes" id="UP001596020"/>
    </source>
</evidence>
<reference evidence="2" key="1">
    <citation type="journal article" date="2019" name="Int. J. Syst. Evol. Microbiol.">
        <title>The Global Catalogue of Microorganisms (GCM) 10K type strain sequencing project: providing services to taxonomists for standard genome sequencing and annotation.</title>
        <authorList>
            <consortium name="The Broad Institute Genomics Platform"/>
            <consortium name="The Broad Institute Genome Sequencing Center for Infectious Disease"/>
            <person name="Wu L."/>
            <person name="Ma J."/>
        </authorList>
    </citation>
    <scope>NUCLEOTIDE SEQUENCE [LARGE SCALE GENOMIC DNA]</scope>
    <source>
        <strain evidence="2">CGMCC 4.7357</strain>
    </source>
</reference>
<organism evidence="1 2">
    <name type="scientific">Falsiporphyromonas endometrii</name>
    <dbReference type="NCBI Taxonomy" id="1387297"/>
    <lineage>
        <taxon>Bacteria</taxon>
        <taxon>Pseudomonadati</taxon>
        <taxon>Bacteroidota</taxon>
        <taxon>Bacteroidia</taxon>
        <taxon>Bacteroidales</taxon>
        <taxon>Porphyromonadaceae</taxon>
        <taxon>Falsiporphyromonas</taxon>
    </lineage>
</organism>
<comment type="caution">
    <text evidence="1">The sequence shown here is derived from an EMBL/GenBank/DDBJ whole genome shotgun (WGS) entry which is preliminary data.</text>
</comment>
<keyword evidence="2" id="KW-1185">Reference proteome</keyword>
<sequence>MKSKFAVLPKLLPDSNKIKYKRLEKISKPFVMGSRITEKSKLLMTGFEDFAISVIRRTQRISTEVVRPAIKSKIALGISIIDEFRKLSDAAYYLILSAKV</sequence>
<dbReference type="RefSeq" id="WP_380078136.1">
    <property type="nucleotide sequence ID" value="NZ_JBHSGO010000115.1"/>
</dbReference>
<accession>A0ABV9K795</accession>
<evidence type="ECO:0000313" key="1">
    <source>
        <dbReference type="EMBL" id="MFC4665738.1"/>
    </source>
</evidence>
<proteinExistence type="predicted"/>
<protein>
    <submittedName>
        <fullName evidence="1">Uncharacterized protein</fullName>
    </submittedName>
</protein>
<dbReference type="EMBL" id="JBHSGO010000115">
    <property type="protein sequence ID" value="MFC4665738.1"/>
    <property type="molecule type" value="Genomic_DNA"/>
</dbReference>